<proteinExistence type="inferred from homology"/>
<dbReference type="PANTHER" id="PTHR21660:SF1">
    <property type="entry name" value="ACYL-COENZYME A THIOESTERASE 13"/>
    <property type="match status" value="1"/>
</dbReference>
<keyword evidence="2" id="KW-0378">Hydrolase</keyword>
<dbReference type="Gene3D" id="3.10.129.10">
    <property type="entry name" value="Hotdog Thioesterase"/>
    <property type="match status" value="1"/>
</dbReference>
<dbReference type="InterPro" id="IPR029069">
    <property type="entry name" value="HotDog_dom_sf"/>
</dbReference>
<sequence>MQGMIPFTADDVQRSLGILYNVGFATSVHRAPVAVAMDPLPPLNARGGRTVPTEGWKAVYSVLVGEDMCNHMRNLHGGAAATLVDTVTSATLALLATESFWGYPMISGVTVSLDMTYYNAAPLGTKMKLTCTVEHVGGSLANMRGELTDWDTGKPYASGTHVKTWRDMRPKSKTKSKM</sequence>
<keyword evidence="5" id="KW-1185">Reference proteome</keyword>
<reference evidence="4" key="1">
    <citation type="journal article" date="2023" name="BMC Genomics">
        <title>Chromosome-level genome assemblies of Cutaneotrichosporon spp. (Trichosporonales, Basidiomycota) reveal imbalanced evolution between nucleotide sequences and chromosome synteny.</title>
        <authorList>
            <person name="Kobayashi Y."/>
            <person name="Kayamori A."/>
            <person name="Aoki K."/>
            <person name="Shiwa Y."/>
            <person name="Matsutani M."/>
            <person name="Fujita N."/>
            <person name="Sugita T."/>
            <person name="Iwasaki W."/>
            <person name="Tanaka N."/>
            <person name="Takashima M."/>
        </authorList>
    </citation>
    <scope>NUCLEOTIDE SEQUENCE</scope>
    <source>
        <strain evidence="4">HIS019</strain>
    </source>
</reference>
<gene>
    <name evidence="4" type="ORF">CcaverHIS019_0108470</name>
</gene>
<comment type="similarity">
    <text evidence="1">Belongs to the thioesterase PaaI family.</text>
</comment>
<dbReference type="PANTHER" id="PTHR21660">
    <property type="entry name" value="THIOESTERASE SUPERFAMILY MEMBER-RELATED"/>
    <property type="match status" value="1"/>
</dbReference>
<accession>A0AA48KXC3</accession>
<dbReference type="RefSeq" id="XP_060453395.1">
    <property type="nucleotide sequence ID" value="XM_060604150.1"/>
</dbReference>
<dbReference type="KEGG" id="ccac:CcaHIS019_0108470"/>
<evidence type="ECO:0000256" key="1">
    <source>
        <dbReference type="ARBA" id="ARBA00008324"/>
    </source>
</evidence>
<feature type="domain" description="Thioesterase" evidence="3">
    <location>
        <begin position="74"/>
        <end position="153"/>
    </location>
</feature>
<dbReference type="CDD" id="cd03443">
    <property type="entry name" value="PaaI_thioesterase"/>
    <property type="match status" value="1"/>
</dbReference>
<evidence type="ECO:0000313" key="4">
    <source>
        <dbReference type="EMBL" id="BEI88129.1"/>
    </source>
</evidence>
<protein>
    <recommendedName>
        <fullName evidence="3">Thioesterase domain-containing protein</fullName>
    </recommendedName>
</protein>
<dbReference type="GeneID" id="85492000"/>
<dbReference type="GO" id="GO:0047617">
    <property type="term" value="F:fatty acyl-CoA hydrolase activity"/>
    <property type="evidence" value="ECO:0007669"/>
    <property type="project" value="InterPro"/>
</dbReference>
<dbReference type="EMBL" id="AP028212">
    <property type="protein sequence ID" value="BEI88129.1"/>
    <property type="molecule type" value="Genomic_DNA"/>
</dbReference>
<dbReference type="Pfam" id="PF03061">
    <property type="entry name" value="4HBT"/>
    <property type="match status" value="1"/>
</dbReference>
<dbReference type="InterPro" id="IPR039298">
    <property type="entry name" value="ACOT13"/>
</dbReference>
<dbReference type="InterPro" id="IPR006683">
    <property type="entry name" value="Thioestr_dom"/>
</dbReference>
<dbReference type="AlphaFoldDB" id="A0AA48KXC3"/>
<evidence type="ECO:0000313" key="5">
    <source>
        <dbReference type="Proteomes" id="UP001233271"/>
    </source>
</evidence>
<evidence type="ECO:0000259" key="3">
    <source>
        <dbReference type="Pfam" id="PF03061"/>
    </source>
</evidence>
<organism evidence="4 5">
    <name type="scientific">Cutaneotrichosporon cavernicola</name>
    <dbReference type="NCBI Taxonomy" id="279322"/>
    <lineage>
        <taxon>Eukaryota</taxon>
        <taxon>Fungi</taxon>
        <taxon>Dikarya</taxon>
        <taxon>Basidiomycota</taxon>
        <taxon>Agaricomycotina</taxon>
        <taxon>Tremellomycetes</taxon>
        <taxon>Trichosporonales</taxon>
        <taxon>Trichosporonaceae</taxon>
        <taxon>Cutaneotrichosporon</taxon>
    </lineage>
</organism>
<dbReference type="SUPFAM" id="SSF54637">
    <property type="entry name" value="Thioesterase/thiol ester dehydrase-isomerase"/>
    <property type="match status" value="1"/>
</dbReference>
<dbReference type="Proteomes" id="UP001233271">
    <property type="component" value="Chromosome 1"/>
</dbReference>
<name>A0AA48KXC3_9TREE</name>
<evidence type="ECO:0000256" key="2">
    <source>
        <dbReference type="ARBA" id="ARBA00022801"/>
    </source>
</evidence>